<keyword evidence="2" id="KW-1185">Reference proteome</keyword>
<accession>A0ACB5SQP0</accession>
<name>A0ACB5SQP0_AMBMO</name>
<reference evidence="1" key="1">
    <citation type="submission" date="2023-04" db="EMBL/GenBank/DDBJ databases">
        <title>Ambrosiozyma monospora NBRC 10751.</title>
        <authorList>
            <person name="Ichikawa N."/>
            <person name="Sato H."/>
            <person name="Tonouchi N."/>
        </authorList>
    </citation>
    <scope>NUCLEOTIDE SEQUENCE</scope>
    <source>
        <strain evidence="1">NBRC 10751</strain>
    </source>
</reference>
<organism evidence="1 2">
    <name type="scientific">Ambrosiozyma monospora</name>
    <name type="common">Yeast</name>
    <name type="synonym">Endomycopsis monosporus</name>
    <dbReference type="NCBI Taxonomy" id="43982"/>
    <lineage>
        <taxon>Eukaryota</taxon>
        <taxon>Fungi</taxon>
        <taxon>Dikarya</taxon>
        <taxon>Ascomycota</taxon>
        <taxon>Saccharomycotina</taxon>
        <taxon>Pichiomycetes</taxon>
        <taxon>Pichiales</taxon>
        <taxon>Pichiaceae</taxon>
        <taxon>Ambrosiozyma</taxon>
    </lineage>
</organism>
<sequence length="114" mass="13245">MIHLHRVEFFFSQEQIGVPTSHTISSGTFEGDKIQFIHFGKSITCQMKEFRDGQSIQTGVKLLGIELDSKLTFHKEIEKRIDKVRSLSYVISFFIKEINVTNAKTYIWLYAEVN</sequence>
<evidence type="ECO:0000313" key="1">
    <source>
        <dbReference type="EMBL" id="GME70076.1"/>
    </source>
</evidence>
<proteinExistence type="predicted"/>
<gene>
    <name evidence="1" type="ORF">Amon02_000001100</name>
</gene>
<comment type="caution">
    <text evidence="1">The sequence shown here is derived from an EMBL/GenBank/DDBJ whole genome shotgun (WGS) entry which is preliminary data.</text>
</comment>
<dbReference type="Proteomes" id="UP001165064">
    <property type="component" value="Unassembled WGS sequence"/>
</dbReference>
<evidence type="ECO:0000313" key="2">
    <source>
        <dbReference type="Proteomes" id="UP001165064"/>
    </source>
</evidence>
<protein>
    <submittedName>
        <fullName evidence="1">Unnamed protein product</fullName>
    </submittedName>
</protein>
<dbReference type="EMBL" id="BSXS01000001">
    <property type="protein sequence ID" value="GME70076.1"/>
    <property type="molecule type" value="Genomic_DNA"/>
</dbReference>